<keyword evidence="2 3" id="KW-0408">Iron</keyword>
<feature type="signal peptide" evidence="4">
    <location>
        <begin position="1"/>
        <end position="19"/>
    </location>
</feature>
<dbReference type="EMBL" id="VRLW01000001">
    <property type="protein sequence ID" value="KAA1259877.1"/>
    <property type="molecule type" value="Genomic_DNA"/>
</dbReference>
<sequence length="647" mass="70074" precursor="true">MRVLLVLLVCFSWATIARSADAISLSDRKLISEINQAVGQAGKHFAAGEHEQAGQSIQSAMAMVGELGSNSPELVGKIQPAISRIQKAHMMLEFEGVMLPPFQPPRLALEEKKTRKTKTVSAKRQAKTPVIPKADPFSFANAVAPILDKRCGRCHIDGARGGFSMTSFAALMKGPPEGVVIFPGDNVGSRLIETIETGDMPRGGGKVTPAELQILKTWISKGALFDGNDPSVPIRSIKASVGSAPTTADPMNNANVPMKAMKATGKETVSFAKDVAGLLIDNCKGCHIDAMQTRGGLNMDSFATLLRGGDSGSMINPGNAEASLLIKKLRGTEGDRMPGGGRPPLSESDIQLVATWINEGATLDGDSDRQPLRVMNQLAWAASASASELSRKRSKTAEINLKLVASTGVEPQSVITDHFLVTGTASKKTLELVGSLAEKQIKTVESVVPESDGPAEDFYRGKATIYVLPKRYDYSEFSKMVERRGIPSEWQSHWRFDGIDGYVAMVATERDDAKEIESRLVTPLTALAIATRGSEVPRWFAEGVGVVTSMRKAKLDREERMRIESETATAVSAMKDAKSFLDGKMSPEQADRIGAAIATTLLSRNQRRNYDQLLQELEKGGSFETAFAKVFRATPKEFIDTWLKYVR</sequence>
<keyword evidence="3" id="KW-0349">Heme</keyword>
<accession>A0A5B1CFA3</accession>
<evidence type="ECO:0000256" key="2">
    <source>
        <dbReference type="ARBA" id="ARBA00023004"/>
    </source>
</evidence>
<dbReference type="GO" id="GO:0020037">
    <property type="term" value="F:heme binding"/>
    <property type="evidence" value="ECO:0007669"/>
    <property type="project" value="InterPro"/>
</dbReference>
<dbReference type="AlphaFoldDB" id="A0A5B1CFA3"/>
<dbReference type="InterPro" id="IPR009056">
    <property type="entry name" value="Cyt_c-like_dom"/>
</dbReference>
<evidence type="ECO:0000313" key="6">
    <source>
        <dbReference type="EMBL" id="KAA1259877.1"/>
    </source>
</evidence>
<dbReference type="PANTHER" id="PTHR35889:SF3">
    <property type="entry name" value="F-BOX DOMAIN-CONTAINING PROTEIN"/>
    <property type="match status" value="1"/>
</dbReference>
<keyword evidence="4" id="KW-0732">Signal</keyword>
<dbReference type="RefSeq" id="WP_068259825.1">
    <property type="nucleotide sequence ID" value="NZ_LWSK01000012.1"/>
</dbReference>
<evidence type="ECO:0000256" key="4">
    <source>
        <dbReference type="SAM" id="SignalP"/>
    </source>
</evidence>
<dbReference type="PROSITE" id="PS51007">
    <property type="entry name" value="CYTC"/>
    <property type="match status" value="1"/>
</dbReference>
<feature type="chain" id="PRO_5022671973" evidence="4">
    <location>
        <begin position="20"/>
        <end position="647"/>
    </location>
</feature>
<gene>
    <name evidence="6" type="ORF">LF1_24140</name>
</gene>
<evidence type="ECO:0000313" key="7">
    <source>
        <dbReference type="Proteomes" id="UP000322699"/>
    </source>
</evidence>
<protein>
    <submittedName>
        <fullName evidence="6">Planctomycete cytochrome C</fullName>
    </submittedName>
</protein>
<evidence type="ECO:0000259" key="5">
    <source>
        <dbReference type="PROSITE" id="PS51007"/>
    </source>
</evidence>
<evidence type="ECO:0000256" key="1">
    <source>
        <dbReference type="ARBA" id="ARBA00022723"/>
    </source>
</evidence>
<comment type="caution">
    <text evidence="6">The sequence shown here is derived from an EMBL/GenBank/DDBJ whole genome shotgun (WGS) entry which is preliminary data.</text>
</comment>
<feature type="domain" description="Cytochrome c" evidence="5">
    <location>
        <begin position="260"/>
        <end position="361"/>
    </location>
</feature>
<dbReference type="GO" id="GO:0009055">
    <property type="term" value="F:electron transfer activity"/>
    <property type="evidence" value="ECO:0007669"/>
    <property type="project" value="InterPro"/>
</dbReference>
<dbReference type="GO" id="GO:0046872">
    <property type="term" value="F:metal ion binding"/>
    <property type="evidence" value="ECO:0007669"/>
    <property type="project" value="UniProtKB-KW"/>
</dbReference>
<proteinExistence type="predicted"/>
<organism evidence="6 7">
    <name type="scientific">Rubripirellula obstinata</name>
    <dbReference type="NCBI Taxonomy" id="406547"/>
    <lineage>
        <taxon>Bacteria</taxon>
        <taxon>Pseudomonadati</taxon>
        <taxon>Planctomycetota</taxon>
        <taxon>Planctomycetia</taxon>
        <taxon>Pirellulales</taxon>
        <taxon>Pirellulaceae</taxon>
        <taxon>Rubripirellula</taxon>
    </lineage>
</organism>
<dbReference type="Proteomes" id="UP000322699">
    <property type="component" value="Unassembled WGS sequence"/>
</dbReference>
<name>A0A5B1CFA3_9BACT</name>
<dbReference type="PANTHER" id="PTHR35889">
    <property type="entry name" value="CYCLOINULO-OLIGOSACCHARIDE FRUCTANOTRANSFERASE-RELATED"/>
    <property type="match status" value="1"/>
</dbReference>
<dbReference type="Pfam" id="PF07635">
    <property type="entry name" value="PSCyt1"/>
    <property type="match status" value="2"/>
</dbReference>
<dbReference type="InterPro" id="IPR011429">
    <property type="entry name" value="Cyt_c_Planctomycete-type"/>
</dbReference>
<keyword evidence="1 3" id="KW-0479">Metal-binding</keyword>
<evidence type="ECO:0000256" key="3">
    <source>
        <dbReference type="PROSITE-ProRule" id="PRU00433"/>
    </source>
</evidence>
<dbReference type="OrthoDB" id="9809746at2"/>
<keyword evidence="7" id="KW-1185">Reference proteome</keyword>
<reference evidence="6 7" key="1">
    <citation type="submission" date="2019-08" db="EMBL/GenBank/DDBJ databases">
        <title>Deep-cultivation of Planctomycetes and their phenomic and genomic characterization uncovers novel biology.</title>
        <authorList>
            <person name="Wiegand S."/>
            <person name="Jogler M."/>
            <person name="Boedeker C."/>
            <person name="Pinto D."/>
            <person name="Vollmers J."/>
            <person name="Rivas-Marin E."/>
            <person name="Kohn T."/>
            <person name="Peeters S.H."/>
            <person name="Heuer A."/>
            <person name="Rast P."/>
            <person name="Oberbeckmann S."/>
            <person name="Bunk B."/>
            <person name="Jeske O."/>
            <person name="Meyerdierks A."/>
            <person name="Storesund J.E."/>
            <person name="Kallscheuer N."/>
            <person name="Luecker S."/>
            <person name="Lage O.M."/>
            <person name="Pohl T."/>
            <person name="Merkel B.J."/>
            <person name="Hornburger P."/>
            <person name="Mueller R.-W."/>
            <person name="Bruemmer F."/>
            <person name="Labrenz M."/>
            <person name="Spormann A.M."/>
            <person name="Op Den Camp H."/>
            <person name="Overmann J."/>
            <person name="Amann R."/>
            <person name="Jetten M.S.M."/>
            <person name="Mascher T."/>
            <person name="Medema M.H."/>
            <person name="Devos D.P."/>
            <person name="Kaster A.-K."/>
            <person name="Ovreas L."/>
            <person name="Rohde M."/>
            <person name="Galperin M.Y."/>
            <person name="Jogler C."/>
        </authorList>
    </citation>
    <scope>NUCLEOTIDE SEQUENCE [LARGE SCALE GENOMIC DNA]</scope>
    <source>
        <strain evidence="6 7">LF1</strain>
    </source>
</reference>